<keyword evidence="4" id="KW-1185">Reference proteome</keyword>
<dbReference type="RefSeq" id="WP_267989044.1">
    <property type="nucleotide sequence ID" value="NZ_JAPJZI010000001.1"/>
</dbReference>
<dbReference type="InterPro" id="IPR036249">
    <property type="entry name" value="Thioredoxin-like_sf"/>
</dbReference>
<dbReference type="Proteomes" id="UP001151234">
    <property type="component" value="Unassembled WGS sequence"/>
</dbReference>
<accession>A0A9X3ZGJ0</accession>
<sequence length="206" mass="22521">MKIYDVEAFPNPVRVRIALAEKGATDKVDFVPVDLMGGEHRSETSRAKNPDAAVPYMELEDGTCISQCTAITEYIDGAFDGPSLCGENPKERAVVHMMNRRAEAGLLDAVGAYFHHATPGLGPDLETYQNREWGEKQRENATAMMGYLDNVLADNDYLAGTQFSMADITAFAGLAFADFAKVEIPSDLTNLIAWRERVSARPSIAA</sequence>
<dbReference type="PROSITE" id="PS50404">
    <property type="entry name" value="GST_NTER"/>
    <property type="match status" value="1"/>
</dbReference>
<evidence type="ECO:0000313" key="4">
    <source>
        <dbReference type="Proteomes" id="UP001151234"/>
    </source>
</evidence>
<evidence type="ECO:0000313" key="3">
    <source>
        <dbReference type="EMBL" id="MDA5397585.1"/>
    </source>
</evidence>
<protein>
    <submittedName>
        <fullName evidence="3">Glutathione S-transferase</fullName>
    </submittedName>
</protein>
<dbReference type="CDD" id="cd03182">
    <property type="entry name" value="GST_C_GTT2_like"/>
    <property type="match status" value="1"/>
</dbReference>
<dbReference type="SFLD" id="SFLDG00358">
    <property type="entry name" value="Main_(cytGST)"/>
    <property type="match status" value="1"/>
</dbReference>
<dbReference type="PANTHER" id="PTHR44051:SF8">
    <property type="entry name" value="GLUTATHIONE S-TRANSFERASE GSTA"/>
    <property type="match status" value="1"/>
</dbReference>
<dbReference type="Gene3D" id="3.40.30.10">
    <property type="entry name" value="Glutaredoxin"/>
    <property type="match status" value="1"/>
</dbReference>
<reference evidence="3" key="1">
    <citation type="submission" date="2022-11" db="EMBL/GenBank/DDBJ databases">
        <title>Draft genome sequence of Hoeflea poritis E7-10 and Hoeflea prorocentri PM5-8, separated from scleractinian coral Porites lutea and marine dinoflagellate.</title>
        <authorList>
            <person name="Zhang G."/>
            <person name="Wei Q."/>
            <person name="Cai L."/>
        </authorList>
    </citation>
    <scope>NUCLEOTIDE SEQUENCE</scope>
    <source>
        <strain evidence="3">PM5-8</strain>
    </source>
</reference>
<dbReference type="InterPro" id="IPR010987">
    <property type="entry name" value="Glutathione-S-Trfase_C-like"/>
</dbReference>
<feature type="domain" description="GST C-terminal" evidence="2">
    <location>
        <begin position="88"/>
        <end position="206"/>
    </location>
</feature>
<dbReference type="AlphaFoldDB" id="A0A9X3ZGJ0"/>
<organism evidence="3 4">
    <name type="scientific">Hoeflea prorocentri</name>
    <dbReference type="NCBI Taxonomy" id="1922333"/>
    <lineage>
        <taxon>Bacteria</taxon>
        <taxon>Pseudomonadati</taxon>
        <taxon>Pseudomonadota</taxon>
        <taxon>Alphaproteobacteria</taxon>
        <taxon>Hyphomicrobiales</taxon>
        <taxon>Rhizobiaceae</taxon>
        <taxon>Hoeflea</taxon>
    </lineage>
</organism>
<dbReference type="PROSITE" id="PS50405">
    <property type="entry name" value="GST_CTER"/>
    <property type="match status" value="1"/>
</dbReference>
<dbReference type="SUPFAM" id="SSF47616">
    <property type="entry name" value="GST C-terminal domain-like"/>
    <property type="match status" value="1"/>
</dbReference>
<name>A0A9X3ZGJ0_9HYPH</name>
<dbReference type="InterPro" id="IPR004046">
    <property type="entry name" value="GST_C"/>
</dbReference>
<dbReference type="InterPro" id="IPR040079">
    <property type="entry name" value="Glutathione_S-Trfase"/>
</dbReference>
<dbReference type="InterPro" id="IPR036282">
    <property type="entry name" value="Glutathione-S-Trfase_C_sf"/>
</dbReference>
<proteinExistence type="predicted"/>
<dbReference type="SUPFAM" id="SSF52833">
    <property type="entry name" value="Thioredoxin-like"/>
    <property type="match status" value="1"/>
</dbReference>
<gene>
    <name evidence="3" type="ORF">OQ273_03265</name>
</gene>
<dbReference type="InterPro" id="IPR034346">
    <property type="entry name" value="Gtt2-like_C"/>
</dbReference>
<feature type="domain" description="GST N-terminal" evidence="1">
    <location>
        <begin position="1"/>
        <end position="83"/>
    </location>
</feature>
<dbReference type="Pfam" id="PF00043">
    <property type="entry name" value="GST_C"/>
    <property type="match status" value="1"/>
</dbReference>
<dbReference type="Pfam" id="PF13417">
    <property type="entry name" value="GST_N_3"/>
    <property type="match status" value="1"/>
</dbReference>
<evidence type="ECO:0000259" key="1">
    <source>
        <dbReference type="PROSITE" id="PS50404"/>
    </source>
</evidence>
<dbReference type="CDD" id="cd03051">
    <property type="entry name" value="GST_N_GTT2_like"/>
    <property type="match status" value="1"/>
</dbReference>
<dbReference type="PANTHER" id="PTHR44051">
    <property type="entry name" value="GLUTATHIONE S-TRANSFERASE-RELATED"/>
    <property type="match status" value="1"/>
</dbReference>
<dbReference type="EMBL" id="JAPJZI010000001">
    <property type="protein sequence ID" value="MDA5397585.1"/>
    <property type="molecule type" value="Genomic_DNA"/>
</dbReference>
<dbReference type="InterPro" id="IPR034345">
    <property type="entry name" value="Gtt2-like_N"/>
</dbReference>
<comment type="caution">
    <text evidence="3">The sequence shown here is derived from an EMBL/GenBank/DDBJ whole genome shotgun (WGS) entry which is preliminary data.</text>
</comment>
<dbReference type="InterPro" id="IPR004045">
    <property type="entry name" value="Glutathione_S-Trfase_N"/>
</dbReference>
<dbReference type="Gene3D" id="1.20.1050.10">
    <property type="match status" value="1"/>
</dbReference>
<evidence type="ECO:0000259" key="2">
    <source>
        <dbReference type="PROSITE" id="PS50405"/>
    </source>
</evidence>
<dbReference type="SFLD" id="SFLDS00019">
    <property type="entry name" value="Glutathione_Transferase_(cytos"/>
    <property type="match status" value="1"/>
</dbReference>